<evidence type="ECO:0000256" key="4">
    <source>
        <dbReference type="ARBA" id="ARBA00022679"/>
    </source>
</evidence>
<evidence type="ECO:0000313" key="10">
    <source>
        <dbReference type="Proteomes" id="UP001069090"/>
    </source>
</evidence>
<dbReference type="Pfam" id="PF13632">
    <property type="entry name" value="Glyco_trans_2_3"/>
    <property type="match status" value="1"/>
</dbReference>
<name>A0A9J6RRB3_9GAMM</name>
<keyword evidence="6" id="KW-1133">Transmembrane helix</keyword>
<feature type="domain" description="Glycosyltransferase 2-like" evidence="8">
    <location>
        <begin position="139"/>
        <end position="262"/>
    </location>
</feature>
<keyword evidence="10" id="KW-1185">Reference proteome</keyword>
<reference evidence="9 10" key="1">
    <citation type="submission" date="2022-12" db="EMBL/GenBank/DDBJ databases">
        <title>Dasania phycosphaerae sp. nov., isolated from particulate material of the south coast of Korea.</title>
        <authorList>
            <person name="Jiang Y."/>
        </authorList>
    </citation>
    <scope>NUCLEOTIDE SEQUENCE [LARGE SCALE GENOMIC DNA]</scope>
    <source>
        <strain evidence="9 10">GY-19</strain>
    </source>
</reference>
<dbReference type="AlphaFoldDB" id="A0A9J6RRB3"/>
<evidence type="ECO:0000256" key="2">
    <source>
        <dbReference type="ARBA" id="ARBA00022475"/>
    </source>
</evidence>
<dbReference type="PANTHER" id="PTHR43646">
    <property type="entry name" value="GLYCOSYLTRANSFERASE"/>
    <property type="match status" value="1"/>
</dbReference>
<evidence type="ECO:0000256" key="1">
    <source>
        <dbReference type="ARBA" id="ARBA00004236"/>
    </source>
</evidence>
<keyword evidence="2" id="KW-1003">Cell membrane</keyword>
<evidence type="ECO:0000256" key="5">
    <source>
        <dbReference type="ARBA" id="ARBA00023136"/>
    </source>
</evidence>
<keyword evidence="6" id="KW-0812">Transmembrane</keyword>
<evidence type="ECO:0000259" key="7">
    <source>
        <dbReference type="Pfam" id="PF00535"/>
    </source>
</evidence>
<dbReference type="EMBL" id="JAPTGG010000015">
    <property type="protein sequence ID" value="MCZ0866695.1"/>
    <property type="molecule type" value="Genomic_DNA"/>
</dbReference>
<feature type="transmembrane region" description="Helical" evidence="6">
    <location>
        <begin position="226"/>
        <end position="245"/>
    </location>
</feature>
<dbReference type="EC" id="2.4.-.-" evidence="9"/>
<keyword evidence="3 9" id="KW-0328">Glycosyltransferase</keyword>
<dbReference type="SUPFAM" id="SSF53448">
    <property type="entry name" value="Nucleotide-diphospho-sugar transferases"/>
    <property type="match status" value="1"/>
</dbReference>
<comment type="caution">
    <text evidence="9">The sequence shown here is derived from an EMBL/GenBank/DDBJ whole genome shotgun (WGS) entry which is preliminary data.</text>
</comment>
<proteinExistence type="predicted"/>
<dbReference type="GO" id="GO:0005886">
    <property type="term" value="C:plasma membrane"/>
    <property type="evidence" value="ECO:0007669"/>
    <property type="project" value="UniProtKB-SubCell"/>
</dbReference>
<dbReference type="Proteomes" id="UP001069090">
    <property type="component" value="Unassembled WGS sequence"/>
</dbReference>
<dbReference type="InterPro" id="IPR029044">
    <property type="entry name" value="Nucleotide-diphossugar_trans"/>
</dbReference>
<evidence type="ECO:0000259" key="8">
    <source>
        <dbReference type="Pfam" id="PF13632"/>
    </source>
</evidence>
<feature type="transmembrane region" description="Helical" evidence="6">
    <location>
        <begin position="277"/>
        <end position="298"/>
    </location>
</feature>
<organism evidence="9 10">
    <name type="scientific">Dasania phycosphaerae</name>
    <dbReference type="NCBI Taxonomy" id="2950436"/>
    <lineage>
        <taxon>Bacteria</taxon>
        <taxon>Pseudomonadati</taxon>
        <taxon>Pseudomonadota</taxon>
        <taxon>Gammaproteobacteria</taxon>
        <taxon>Cellvibrionales</taxon>
        <taxon>Spongiibacteraceae</taxon>
        <taxon>Dasania</taxon>
    </lineage>
</organism>
<dbReference type="RefSeq" id="WP_258332724.1">
    <property type="nucleotide sequence ID" value="NZ_JAPTGG010000015.1"/>
</dbReference>
<feature type="transmembrane region" description="Helical" evidence="6">
    <location>
        <begin position="252"/>
        <end position="271"/>
    </location>
</feature>
<evidence type="ECO:0000313" key="9">
    <source>
        <dbReference type="EMBL" id="MCZ0866695.1"/>
    </source>
</evidence>
<feature type="domain" description="Glycosyltransferase 2-like" evidence="7">
    <location>
        <begin position="5"/>
        <end position="115"/>
    </location>
</feature>
<dbReference type="InterPro" id="IPR001173">
    <property type="entry name" value="Glyco_trans_2-like"/>
</dbReference>
<keyword evidence="4 9" id="KW-0808">Transferase</keyword>
<accession>A0A9J6RRB3</accession>
<comment type="subcellular location">
    <subcellularLocation>
        <location evidence="1">Cell membrane</location>
    </subcellularLocation>
</comment>
<dbReference type="PANTHER" id="PTHR43646:SF2">
    <property type="entry name" value="GLYCOSYLTRANSFERASE 2-LIKE DOMAIN-CONTAINING PROTEIN"/>
    <property type="match status" value="1"/>
</dbReference>
<dbReference type="Gene3D" id="3.90.550.10">
    <property type="entry name" value="Spore Coat Polysaccharide Biosynthesis Protein SpsA, Chain A"/>
    <property type="match status" value="1"/>
</dbReference>
<gene>
    <name evidence="9" type="ORF">O0V09_15895</name>
</gene>
<dbReference type="GO" id="GO:0016757">
    <property type="term" value="F:glycosyltransferase activity"/>
    <property type="evidence" value="ECO:0007669"/>
    <property type="project" value="UniProtKB-KW"/>
</dbReference>
<keyword evidence="5 6" id="KW-0472">Membrane</keyword>
<evidence type="ECO:0000256" key="6">
    <source>
        <dbReference type="SAM" id="Phobius"/>
    </source>
</evidence>
<evidence type="ECO:0000256" key="3">
    <source>
        <dbReference type="ARBA" id="ARBA00022676"/>
    </source>
</evidence>
<dbReference type="Pfam" id="PF00535">
    <property type="entry name" value="Glycos_transf_2"/>
    <property type="match status" value="1"/>
</dbReference>
<sequence length="310" mass="34183">MCVISIIIPAYNEEKYIAGTLAAIEANPPLLPYEVIVVDNGSSDKTRELVRRAGVVLVDCPVGSVAAVRNKGVAQAAGSVLVFIDADVVVAADWGQRLQAVAERLAQQPMLVTGSRCLPVDNSHWLNRYWFAYLNEYEAAYINSGHLITSKALFEAIGGFNAELETAEDYDFCMRAVQAGAVLENNKALKVTHYGYPTTVLAFMRRERWHGSEDVQSWAAFAASKMAWLASLQLAGVLLLLLVLMAGVGELVVLYLMLAYGFCLALSLIKFPLKKPMAWLVTPWVFYFYLLGRSWAVVDRLLQLGKSRLA</sequence>
<protein>
    <submittedName>
        <fullName evidence="9">Glycosyltransferase</fullName>
        <ecNumber evidence="9">2.4.-.-</ecNumber>
    </submittedName>
</protein>